<proteinExistence type="predicted"/>
<reference evidence="1" key="1">
    <citation type="submission" date="2022-04" db="EMBL/GenBank/DDBJ databases">
        <title>Jade perch genome.</title>
        <authorList>
            <person name="Chao B."/>
        </authorList>
    </citation>
    <scope>NUCLEOTIDE SEQUENCE</scope>
    <source>
        <strain evidence="1">CB-2022</strain>
    </source>
</reference>
<dbReference type="EMBL" id="CM041549">
    <property type="protein sequence ID" value="KAI3356655.1"/>
    <property type="molecule type" value="Genomic_DNA"/>
</dbReference>
<gene>
    <name evidence="1" type="ORF">L3Q82_003289</name>
</gene>
<protein>
    <submittedName>
        <fullName evidence="1">Uncharacterized protein</fullName>
    </submittedName>
</protein>
<keyword evidence="2" id="KW-1185">Reference proteome</keyword>
<sequence length="356" mass="41075">MFKLAVDAAKKASGYAKSKYRYDRPSLAVKLGHSLKTVGDILIGQFVQAEDEAAANRVRSFMGLVNSEWNHYVSHRARTNLEENKWNKKDMIPLTEDVIELQKYLKCVEQNAREKLIEGPDAKAYNMLSETLLSQIILFNRRRQGEAAKMLLETYETKNTETLNEDVMQCLSKLERDLSHDFTRIVIRGKRGRKVPVLLTKEMTTSLDFLIEHRMEENGILDTNKYVFARQKSDSHIRASDCLRKFANMSDAKHPETLTSTLLRKHIATLCQIMNLKDHEPDQVAKFMGHDIRVHREYYRLTENTIQLAKISKLLMAIECGTNIYKGKSLDEIDLDLGDECLTWTVICLLFLTIEK</sequence>
<organism evidence="1 2">
    <name type="scientific">Scortum barcoo</name>
    <name type="common">barcoo grunter</name>
    <dbReference type="NCBI Taxonomy" id="214431"/>
    <lineage>
        <taxon>Eukaryota</taxon>
        <taxon>Metazoa</taxon>
        <taxon>Chordata</taxon>
        <taxon>Craniata</taxon>
        <taxon>Vertebrata</taxon>
        <taxon>Euteleostomi</taxon>
        <taxon>Actinopterygii</taxon>
        <taxon>Neopterygii</taxon>
        <taxon>Teleostei</taxon>
        <taxon>Neoteleostei</taxon>
        <taxon>Acanthomorphata</taxon>
        <taxon>Eupercaria</taxon>
        <taxon>Centrarchiformes</taxon>
        <taxon>Terapontoidei</taxon>
        <taxon>Terapontidae</taxon>
        <taxon>Scortum</taxon>
    </lineage>
</organism>
<evidence type="ECO:0000313" key="2">
    <source>
        <dbReference type="Proteomes" id="UP000831701"/>
    </source>
</evidence>
<accession>A0ACB8VMN1</accession>
<name>A0ACB8VMN1_9TELE</name>
<dbReference type="Proteomes" id="UP000831701">
    <property type="component" value="Chromosome 19"/>
</dbReference>
<evidence type="ECO:0000313" key="1">
    <source>
        <dbReference type="EMBL" id="KAI3356655.1"/>
    </source>
</evidence>
<comment type="caution">
    <text evidence="1">The sequence shown here is derived from an EMBL/GenBank/DDBJ whole genome shotgun (WGS) entry which is preliminary data.</text>
</comment>